<evidence type="ECO:0000313" key="6">
    <source>
        <dbReference type="Proteomes" id="UP000286921"/>
    </source>
</evidence>
<evidence type="ECO:0000256" key="1">
    <source>
        <dbReference type="ARBA" id="ARBA00023242"/>
    </source>
</evidence>
<evidence type="ECO:0000259" key="3">
    <source>
        <dbReference type="Pfam" id="PF04082"/>
    </source>
</evidence>
<feature type="region of interest" description="Disordered" evidence="2">
    <location>
        <begin position="617"/>
        <end position="638"/>
    </location>
</feature>
<feature type="domain" description="Xylanolytic transcriptional activator regulatory" evidence="3">
    <location>
        <begin position="368"/>
        <end position="486"/>
    </location>
</feature>
<dbReference type="STRING" id="105351.A0A401KLE5"/>
<dbReference type="Pfam" id="PF04082">
    <property type="entry name" value="Fungal_trans"/>
    <property type="match status" value="1"/>
</dbReference>
<dbReference type="GO" id="GO:0008270">
    <property type="term" value="F:zinc ion binding"/>
    <property type="evidence" value="ECO:0007669"/>
    <property type="project" value="InterPro"/>
</dbReference>
<gene>
    <name evidence="5" type="ORF">AAWM_03029</name>
</gene>
<dbReference type="CDD" id="cd12148">
    <property type="entry name" value="fungal_TF_MHR"/>
    <property type="match status" value="1"/>
</dbReference>
<evidence type="ECO:0000259" key="4">
    <source>
        <dbReference type="Pfam" id="PF12697"/>
    </source>
</evidence>
<name>A0A401KLE5_ASPAW</name>
<accession>A0A401KLE5</accession>
<dbReference type="GO" id="GO:0003677">
    <property type="term" value="F:DNA binding"/>
    <property type="evidence" value="ECO:0007669"/>
    <property type="project" value="InterPro"/>
</dbReference>
<dbReference type="PANTHER" id="PTHR37017">
    <property type="entry name" value="AB HYDROLASE-1 DOMAIN-CONTAINING PROTEIN-RELATED"/>
    <property type="match status" value="1"/>
</dbReference>
<dbReference type="GO" id="GO:0006351">
    <property type="term" value="P:DNA-templated transcription"/>
    <property type="evidence" value="ECO:0007669"/>
    <property type="project" value="InterPro"/>
</dbReference>
<dbReference type="PANTHER" id="PTHR37017:SF11">
    <property type="entry name" value="ESTERASE_LIPASE_THIOESTERASE DOMAIN-CONTAINING PROTEIN"/>
    <property type="match status" value="1"/>
</dbReference>
<evidence type="ECO:0000313" key="5">
    <source>
        <dbReference type="EMBL" id="GCB20144.1"/>
    </source>
</evidence>
<keyword evidence="1" id="KW-0539">Nucleus</keyword>
<dbReference type="InterPro" id="IPR052897">
    <property type="entry name" value="Sec-Metab_Biosynth_Hydrolase"/>
</dbReference>
<keyword evidence="6" id="KW-1185">Reference proteome</keyword>
<reference evidence="5 6" key="1">
    <citation type="submission" date="2016-09" db="EMBL/GenBank/DDBJ databases">
        <title>Aspergillus awamori IFM 58123T.</title>
        <authorList>
            <person name="Kusuya Y."/>
            <person name="Shimizu M."/>
            <person name="Takahashi H."/>
            <person name="Yaguchi T."/>
        </authorList>
    </citation>
    <scope>NUCLEOTIDE SEQUENCE [LARGE SCALE GENOMIC DNA]</scope>
    <source>
        <strain evidence="5 6">IFM 58123</strain>
    </source>
</reference>
<dbReference type="AlphaFoldDB" id="A0A401KLE5"/>
<dbReference type="Pfam" id="PF12697">
    <property type="entry name" value="Abhydrolase_6"/>
    <property type="match status" value="1"/>
</dbReference>
<dbReference type="InterPro" id="IPR007219">
    <property type="entry name" value="XnlR_reg_dom"/>
</dbReference>
<dbReference type="Proteomes" id="UP000286921">
    <property type="component" value="Unassembled WGS sequence"/>
</dbReference>
<evidence type="ECO:0000256" key="2">
    <source>
        <dbReference type="SAM" id="MobiDB-lite"/>
    </source>
</evidence>
<comment type="caution">
    <text evidence="5">The sequence shown here is derived from an EMBL/GenBank/DDBJ whole genome shotgun (WGS) entry which is preliminary data.</text>
</comment>
<dbReference type="InterPro" id="IPR000073">
    <property type="entry name" value="AB_hydrolase_1"/>
</dbReference>
<organism evidence="5 6">
    <name type="scientific">Aspergillus awamori</name>
    <name type="common">Black koji mold</name>
    <dbReference type="NCBI Taxonomy" id="105351"/>
    <lineage>
        <taxon>Eukaryota</taxon>
        <taxon>Fungi</taxon>
        <taxon>Dikarya</taxon>
        <taxon>Ascomycota</taxon>
        <taxon>Pezizomycotina</taxon>
        <taxon>Eurotiomycetes</taxon>
        <taxon>Eurotiomycetidae</taxon>
        <taxon>Eurotiales</taxon>
        <taxon>Aspergillaceae</taxon>
        <taxon>Aspergillus</taxon>
    </lineage>
</organism>
<proteinExistence type="predicted"/>
<sequence>MASSTVVLVPGAWHQPSCMCQLQDELTSRGINATTVAHPSIGNTSPPLKTMVDDRASLHAVIEELADKGHYVTVVAHSYGGAVASGAAEGLGVAERRAAGKAGGIVMIVYLVAFVVPKGQTLLGYFGGVAPSFWEFKGDLIYANNPVISDPANLFYNDLPSDVQDYWISQLLPMAAACSQVPNTYEPWKYIPCTYIQAKQDQALPLEMQEKMIATMGSVTNLTLDSSHSPFSSMPRDVAVLVQQAVKEGLEKAPGAHIANPAAFNLMYAYGLLPSNNPPAILHDLGVACFMPPAEQSLYASERSVNERMAQGRYLLDRLIQHFHPRTLPDTNHVLDDALTAFIMTSIAPSERSVESSLQYWLIFLKFVVQKLELHKDVPDLSEDDKEERRRLWWATYIIDRHAALSFNGRPRITDNECLSLPTPRPDPIWNQPGPLPPGFQGRSAHETVLSYHVENLDMLGLFLPLSRILGEILEYRFLSDHSTFNTCHGLLNTVQKNILQNLEIWYHSFEALVGSEFCAIAEPDCDSFPAADIPTVAYYGFHMYHCMFVLLHGPMDVVRMYQDLTWQSSSDFLTAGEHAVACANVLDMFVAATNMDYQRTFAKLLRRALSFNMAESTGDSVPGQDQPTPELTSAPQLPLDPEMFRYRWAPGYTGLWVGPMG</sequence>
<dbReference type="InterPro" id="IPR029058">
    <property type="entry name" value="AB_hydrolase_fold"/>
</dbReference>
<dbReference type="Gene3D" id="3.40.50.1820">
    <property type="entry name" value="alpha/beta hydrolase"/>
    <property type="match status" value="1"/>
</dbReference>
<protein>
    <submittedName>
        <fullName evidence="5">Xylanolytic transcriptional activator xlnR</fullName>
    </submittedName>
</protein>
<dbReference type="SUPFAM" id="SSF53474">
    <property type="entry name" value="alpha/beta-Hydrolases"/>
    <property type="match status" value="1"/>
</dbReference>
<feature type="domain" description="AB hydrolase-1" evidence="4">
    <location>
        <begin position="6"/>
        <end position="239"/>
    </location>
</feature>
<feature type="compositionally biased region" description="Polar residues" evidence="2">
    <location>
        <begin position="617"/>
        <end position="636"/>
    </location>
</feature>
<dbReference type="EMBL" id="BDHI01000007">
    <property type="protein sequence ID" value="GCB20144.1"/>
    <property type="molecule type" value="Genomic_DNA"/>
</dbReference>